<accession>A0ABS8X5S4</accession>
<evidence type="ECO:0000313" key="3">
    <source>
        <dbReference type="Proteomes" id="UP001320170"/>
    </source>
</evidence>
<organism evidence="2 3">
    <name type="scientific">Legionella resiliens</name>
    <dbReference type="NCBI Taxonomy" id="2905958"/>
    <lineage>
        <taxon>Bacteria</taxon>
        <taxon>Pseudomonadati</taxon>
        <taxon>Pseudomonadota</taxon>
        <taxon>Gammaproteobacteria</taxon>
        <taxon>Legionellales</taxon>
        <taxon>Legionellaceae</taxon>
        <taxon>Legionella</taxon>
    </lineage>
</organism>
<name>A0ABS8X5S4_9GAMM</name>
<evidence type="ECO:0000256" key="1">
    <source>
        <dbReference type="SAM" id="MobiDB-lite"/>
    </source>
</evidence>
<feature type="region of interest" description="Disordered" evidence="1">
    <location>
        <begin position="168"/>
        <end position="198"/>
    </location>
</feature>
<feature type="compositionally biased region" description="Acidic residues" evidence="1">
    <location>
        <begin position="176"/>
        <end position="189"/>
    </location>
</feature>
<dbReference type="Proteomes" id="UP001320170">
    <property type="component" value="Unassembled WGS sequence"/>
</dbReference>
<dbReference type="RefSeq" id="WP_182349718.1">
    <property type="nucleotide sequence ID" value="NZ_JAJSPM010000008.1"/>
</dbReference>
<sequence length="198" mass="22689">MTQAKYTDYTVTVDVSELVKLKDILKEKLKDLKASPNSNATMFMLTFDKLISNLETLVSVAKDRERVKKKLLSSDLSEQELFDLKKGFKEQELLALKKSDVSKMDLVHSAAHSIYKDVKYISETLSYNDPEIVNFLNNKQLSAISPKEAEECSAEFKCDEIKDTTFARPVQRKEEELDEIDWGESDDEEKENHLTPKG</sequence>
<reference evidence="2 3" key="1">
    <citation type="journal article" date="2024" name="Pathogens">
        <title>Characterization of a Novel Species of Legionella Isolated from a Healthcare Facility: Legionella resiliens sp. nov.</title>
        <authorList>
            <person name="Cristino S."/>
            <person name="Pascale M.R."/>
            <person name="Marino F."/>
            <person name="Derelitto C."/>
            <person name="Salaris S."/>
            <person name="Orsini M."/>
            <person name="Squarzoni S."/>
            <person name="Grottola A."/>
            <person name="Girolamini L."/>
        </authorList>
    </citation>
    <scope>NUCLEOTIDE SEQUENCE [LARGE SCALE GENOMIC DNA]</scope>
    <source>
        <strain evidence="2 3">8cVS16</strain>
    </source>
</reference>
<keyword evidence="3" id="KW-1185">Reference proteome</keyword>
<evidence type="ECO:0008006" key="4">
    <source>
        <dbReference type="Google" id="ProtNLM"/>
    </source>
</evidence>
<comment type="caution">
    <text evidence="2">The sequence shown here is derived from an EMBL/GenBank/DDBJ whole genome shotgun (WGS) entry which is preliminary data.</text>
</comment>
<evidence type="ECO:0000313" key="2">
    <source>
        <dbReference type="EMBL" id="MCE3532991.1"/>
    </source>
</evidence>
<proteinExistence type="predicted"/>
<protein>
    <recommendedName>
        <fullName evidence="4">Coiled coil protein</fullName>
    </recommendedName>
</protein>
<dbReference type="EMBL" id="JAJTND010000004">
    <property type="protein sequence ID" value="MCE3532991.1"/>
    <property type="molecule type" value="Genomic_DNA"/>
</dbReference>
<gene>
    <name evidence="2" type="ORF">LXO92_11440</name>
</gene>